<evidence type="ECO:0000313" key="1">
    <source>
        <dbReference type="EMBL" id="RHZ82227.1"/>
    </source>
</evidence>
<proteinExistence type="predicted"/>
<dbReference type="AlphaFoldDB" id="A0A397J490"/>
<dbReference type="EMBL" id="PQFF01000103">
    <property type="protein sequence ID" value="RHZ82227.1"/>
    <property type="molecule type" value="Genomic_DNA"/>
</dbReference>
<comment type="caution">
    <text evidence="1">The sequence shown here is derived from an EMBL/GenBank/DDBJ whole genome shotgun (WGS) entry which is preliminary data.</text>
</comment>
<protein>
    <submittedName>
        <fullName evidence="1">Uncharacterized protein</fullName>
    </submittedName>
</protein>
<name>A0A397J490_9GLOM</name>
<gene>
    <name evidence="1" type="ORF">Glove_110g48</name>
</gene>
<sequence>MSSIFNKLKDYQGKGKHTVDDSVESQMEGISYDTSATQQSSQSGSLDLFKDNISSYPCINKSVVEEDALTQHSRINWFKFSQSIKLKFIQNKLTLPQIPDDISEEIKSSISNFIPIKNFSCLQSVRNILGQHYIIDQLPISFFHELYKPNLSENNNNPKTNTFKSCISLKPSLPFNPREVNKQLNIPLPITNTNDIVPIKNLL</sequence>
<reference evidence="1 2" key="1">
    <citation type="submission" date="2018-08" db="EMBL/GenBank/DDBJ databases">
        <title>Genome and evolution of the arbuscular mycorrhizal fungus Diversispora epigaea (formerly Glomus versiforme) and its bacterial endosymbionts.</title>
        <authorList>
            <person name="Sun X."/>
            <person name="Fei Z."/>
            <person name="Harrison M."/>
        </authorList>
    </citation>
    <scope>NUCLEOTIDE SEQUENCE [LARGE SCALE GENOMIC DNA]</scope>
    <source>
        <strain evidence="1 2">IT104</strain>
    </source>
</reference>
<organism evidence="1 2">
    <name type="scientific">Diversispora epigaea</name>
    <dbReference type="NCBI Taxonomy" id="1348612"/>
    <lineage>
        <taxon>Eukaryota</taxon>
        <taxon>Fungi</taxon>
        <taxon>Fungi incertae sedis</taxon>
        <taxon>Mucoromycota</taxon>
        <taxon>Glomeromycotina</taxon>
        <taxon>Glomeromycetes</taxon>
        <taxon>Diversisporales</taxon>
        <taxon>Diversisporaceae</taxon>
        <taxon>Diversispora</taxon>
    </lineage>
</organism>
<accession>A0A397J490</accession>
<keyword evidence="2" id="KW-1185">Reference proteome</keyword>
<dbReference type="Proteomes" id="UP000266861">
    <property type="component" value="Unassembled WGS sequence"/>
</dbReference>
<evidence type="ECO:0000313" key="2">
    <source>
        <dbReference type="Proteomes" id="UP000266861"/>
    </source>
</evidence>